<evidence type="ECO:0008006" key="2">
    <source>
        <dbReference type="Google" id="ProtNLM"/>
    </source>
</evidence>
<dbReference type="AlphaFoldDB" id="A0A831W7W8"/>
<name>A0A831W7W8_9GAMM</name>
<gene>
    <name evidence="1" type="ORF">ENI96_11195</name>
</gene>
<protein>
    <recommendedName>
        <fullName evidence="2">Transferrin-binding protein-like solute binding protein</fullName>
    </recommendedName>
</protein>
<organism evidence="1">
    <name type="scientific">Sedimenticola thiotaurini</name>
    <dbReference type="NCBI Taxonomy" id="1543721"/>
    <lineage>
        <taxon>Bacteria</taxon>
        <taxon>Pseudomonadati</taxon>
        <taxon>Pseudomonadota</taxon>
        <taxon>Gammaproteobacteria</taxon>
        <taxon>Chromatiales</taxon>
        <taxon>Sedimenticolaceae</taxon>
        <taxon>Sedimenticola</taxon>
    </lineage>
</organism>
<dbReference type="EMBL" id="DRKP01000135">
    <property type="protein sequence ID" value="HEB96981.1"/>
    <property type="molecule type" value="Genomic_DNA"/>
</dbReference>
<sequence length="205" mass="21605">MADDPIAHVLRRGEAAAQGVDAFPIEPGYVIHWGMWNGAAVPGKPVIDQVDPRNPDIIEPVDQRIFWATALPTPPDALALRSDTVRFNRVLGVIGGGSGGPLFPASVTRFGATVNFATGDISQGVLDIDRTDVWHVEFAGKIRGSFADLKVLPPSTVNQSNPVKGAIGGVFTGSKGDVLLGGFQFEDAGNPDRHVEGLIQVAPPP</sequence>
<accession>A0A831W7W8</accession>
<evidence type="ECO:0000313" key="1">
    <source>
        <dbReference type="EMBL" id="HEB96981.1"/>
    </source>
</evidence>
<proteinExistence type="predicted"/>
<comment type="caution">
    <text evidence="1">The sequence shown here is derived from an EMBL/GenBank/DDBJ whole genome shotgun (WGS) entry which is preliminary data.</text>
</comment>
<dbReference type="Proteomes" id="UP000886251">
    <property type="component" value="Unassembled WGS sequence"/>
</dbReference>
<reference evidence="1" key="1">
    <citation type="journal article" date="2020" name="mSystems">
        <title>Genome- and Community-Level Interaction Insights into Carbon Utilization and Element Cycling Functions of Hydrothermarchaeota in Hydrothermal Sediment.</title>
        <authorList>
            <person name="Zhou Z."/>
            <person name="Liu Y."/>
            <person name="Xu W."/>
            <person name="Pan J."/>
            <person name="Luo Z.H."/>
            <person name="Li M."/>
        </authorList>
    </citation>
    <scope>NUCLEOTIDE SEQUENCE [LARGE SCALE GENOMIC DNA]</scope>
    <source>
        <strain evidence="1">HyVt-443</strain>
    </source>
</reference>